<name>A0A7H4PNA9_9ENTR</name>
<dbReference type="AlphaFoldDB" id="A0A7H4PNA9"/>
<dbReference type="Gene3D" id="3.30.540.10">
    <property type="entry name" value="Fructose-1,6-Bisphosphatase, subunit A, domain 1"/>
    <property type="match status" value="1"/>
</dbReference>
<keyword evidence="1" id="KW-0378">Hydrolase</keyword>
<sequence length="39" mass="4265">MHPMLNIAVRAARKAGNLIAKHYETPDSVETSQKGSNDL</sequence>
<dbReference type="GO" id="GO:0052834">
    <property type="term" value="F:inositol monophosphate phosphatase activity"/>
    <property type="evidence" value="ECO:0007669"/>
    <property type="project" value="UniProtKB-EC"/>
</dbReference>
<reference evidence="1 2" key="1">
    <citation type="submission" date="2018-06" db="EMBL/GenBank/DDBJ databases">
        <authorList>
            <consortium name="Pathogen Informatics"/>
            <person name="Doyle S."/>
        </authorList>
    </citation>
    <scope>NUCLEOTIDE SEQUENCE [LARGE SCALE GENOMIC DNA]</scope>
    <source>
        <strain evidence="1 2">NCTC11685</strain>
    </source>
</reference>
<proteinExistence type="predicted"/>
<evidence type="ECO:0000313" key="1">
    <source>
        <dbReference type="EMBL" id="STW79882.1"/>
    </source>
</evidence>
<protein>
    <submittedName>
        <fullName evidence="1">Inositol-1-monophosphatase</fullName>
        <ecNumber evidence="1">3.1.3.25</ecNumber>
    </submittedName>
</protein>
<dbReference type="EC" id="3.1.3.25" evidence="1"/>
<gene>
    <name evidence="1" type="primary">suhB_5</name>
    <name evidence="1" type="ORF">NCTC11685_07229</name>
</gene>
<evidence type="ECO:0000313" key="2">
    <source>
        <dbReference type="Proteomes" id="UP000254863"/>
    </source>
</evidence>
<dbReference type="Proteomes" id="UP000254863">
    <property type="component" value="Unassembled WGS sequence"/>
</dbReference>
<dbReference type="SUPFAM" id="SSF56655">
    <property type="entry name" value="Carbohydrate phosphatase"/>
    <property type="match status" value="1"/>
</dbReference>
<comment type="caution">
    <text evidence="1">The sequence shown here is derived from an EMBL/GenBank/DDBJ whole genome shotgun (WGS) entry which is preliminary data.</text>
</comment>
<accession>A0A7H4PNA9</accession>
<dbReference type="EMBL" id="UGMS01000004">
    <property type="protein sequence ID" value="STW79882.1"/>
    <property type="molecule type" value="Genomic_DNA"/>
</dbReference>
<organism evidence="1 2">
    <name type="scientific">Klebsiella michiganensis</name>
    <dbReference type="NCBI Taxonomy" id="1134687"/>
    <lineage>
        <taxon>Bacteria</taxon>
        <taxon>Pseudomonadati</taxon>
        <taxon>Pseudomonadota</taxon>
        <taxon>Gammaproteobacteria</taxon>
        <taxon>Enterobacterales</taxon>
        <taxon>Enterobacteriaceae</taxon>
        <taxon>Klebsiella/Raoultella group</taxon>
        <taxon>Klebsiella</taxon>
    </lineage>
</organism>